<keyword evidence="1" id="KW-0732">Signal</keyword>
<dbReference type="EMBL" id="JAIBSC010000145">
    <property type="protein sequence ID" value="KAH1894935.1"/>
    <property type="molecule type" value="Genomic_DNA"/>
</dbReference>
<organism evidence="2 3">
    <name type="scientific">Aspergillus fumigatus</name>
    <name type="common">Neosartorya fumigata</name>
    <dbReference type="NCBI Taxonomy" id="746128"/>
    <lineage>
        <taxon>Eukaryota</taxon>
        <taxon>Fungi</taxon>
        <taxon>Dikarya</taxon>
        <taxon>Ascomycota</taxon>
        <taxon>Pezizomycotina</taxon>
        <taxon>Eurotiomycetes</taxon>
        <taxon>Eurotiomycetidae</taxon>
        <taxon>Eurotiales</taxon>
        <taxon>Aspergillaceae</taxon>
        <taxon>Aspergillus</taxon>
        <taxon>Aspergillus subgen. Fumigati</taxon>
    </lineage>
</organism>
<evidence type="ECO:0000256" key="1">
    <source>
        <dbReference type="SAM" id="SignalP"/>
    </source>
</evidence>
<name>A0A9P8NAL9_ASPFM</name>
<evidence type="ECO:0000313" key="2">
    <source>
        <dbReference type="EMBL" id="KAH1894935.1"/>
    </source>
</evidence>
<protein>
    <submittedName>
        <fullName evidence="2">Uncharacterized protein</fullName>
    </submittedName>
</protein>
<comment type="caution">
    <text evidence="2">The sequence shown here is derived from an EMBL/GenBank/DDBJ whole genome shotgun (WGS) entry which is preliminary data.</text>
</comment>
<gene>
    <name evidence="2" type="ORF">KXV57_002056</name>
</gene>
<dbReference type="Proteomes" id="UP000813423">
    <property type="component" value="Unassembled WGS sequence"/>
</dbReference>
<dbReference type="AlphaFoldDB" id="A0A9P8NAL9"/>
<feature type="signal peptide" evidence="1">
    <location>
        <begin position="1"/>
        <end position="20"/>
    </location>
</feature>
<accession>A0A9P8NAL9</accession>
<evidence type="ECO:0000313" key="3">
    <source>
        <dbReference type="Proteomes" id="UP000813423"/>
    </source>
</evidence>
<feature type="chain" id="PRO_5040451851" evidence="1">
    <location>
        <begin position="21"/>
        <end position="68"/>
    </location>
</feature>
<sequence>MKAFNILSFSLLLTIASAAAVPDVDGTITNDAGNDKRARFCGQICLNNTGCGGKCPKCDMKSLTCKKA</sequence>
<reference evidence="2" key="1">
    <citation type="submission" date="2021-08" db="EMBL/GenBank/DDBJ databases">
        <title>Global Aspergillus fumigatus from environmental and clinical sources.</title>
        <authorList>
            <person name="Barber A."/>
            <person name="Sae-Ong T."/>
        </authorList>
    </citation>
    <scope>NUCLEOTIDE SEQUENCE</scope>
    <source>
        <strain evidence="2">NRZ-2016-071</strain>
    </source>
</reference>
<proteinExistence type="predicted"/>